<name>A0A1F7WSP3_9BACT</name>
<dbReference type="InterPro" id="IPR004474">
    <property type="entry name" value="LytR_CpsA_psr"/>
</dbReference>
<evidence type="ECO:0000256" key="3">
    <source>
        <dbReference type="SAM" id="Phobius"/>
    </source>
</evidence>
<dbReference type="Proteomes" id="UP000178735">
    <property type="component" value="Unassembled WGS sequence"/>
</dbReference>
<evidence type="ECO:0000256" key="1">
    <source>
        <dbReference type="ARBA" id="ARBA00006068"/>
    </source>
</evidence>
<proteinExistence type="inferred from homology"/>
<feature type="domain" description="Cell envelope-related transcriptional attenuator" evidence="4">
    <location>
        <begin position="102"/>
        <end position="258"/>
    </location>
</feature>
<dbReference type="Pfam" id="PF03816">
    <property type="entry name" value="LytR_cpsA_psr"/>
    <property type="match status" value="1"/>
</dbReference>
<accession>A0A1F7WSP3</accession>
<gene>
    <name evidence="5" type="ORF">A2008_13630</name>
</gene>
<organism evidence="5 6">
    <name type="scientific">Candidatus Wallbacteria bacterium GWC2_49_35</name>
    <dbReference type="NCBI Taxonomy" id="1817813"/>
    <lineage>
        <taxon>Bacteria</taxon>
        <taxon>Candidatus Walliibacteriota</taxon>
    </lineage>
</organism>
<dbReference type="Gene3D" id="3.40.630.190">
    <property type="entry name" value="LCP protein"/>
    <property type="match status" value="1"/>
</dbReference>
<evidence type="ECO:0000256" key="2">
    <source>
        <dbReference type="SAM" id="MobiDB-lite"/>
    </source>
</evidence>
<comment type="caution">
    <text evidence="5">The sequence shown here is derived from an EMBL/GenBank/DDBJ whole genome shotgun (WGS) entry which is preliminary data.</text>
</comment>
<dbReference type="NCBIfam" id="TIGR00350">
    <property type="entry name" value="lytR_cpsA_psr"/>
    <property type="match status" value="1"/>
</dbReference>
<dbReference type="AlphaFoldDB" id="A0A1F7WSP3"/>
<keyword evidence="3" id="KW-0812">Transmembrane</keyword>
<protein>
    <recommendedName>
        <fullName evidence="4">Cell envelope-related transcriptional attenuator domain-containing protein</fullName>
    </recommendedName>
</protein>
<dbReference type="STRING" id="1817813.A2008_13630"/>
<evidence type="ECO:0000259" key="4">
    <source>
        <dbReference type="Pfam" id="PF03816"/>
    </source>
</evidence>
<reference evidence="5 6" key="1">
    <citation type="journal article" date="2016" name="Nat. Commun.">
        <title>Thousands of microbial genomes shed light on interconnected biogeochemical processes in an aquifer system.</title>
        <authorList>
            <person name="Anantharaman K."/>
            <person name="Brown C.T."/>
            <person name="Hug L.A."/>
            <person name="Sharon I."/>
            <person name="Castelle C.J."/>
            <person name="Probst A.J."/>
            <person name="Thomas B.C."/>
            <person name="Singh A."/>
            <person name="Wilkins M.J."/>
            <person name="Karaoz U."/>
            <person name="Brodie E.L."/>
            <person name="Williams K.H."/>
            <person name="Hubbard S.S."/>
            <person name="Banfield J.F."/>
        </authorList>
    </citation>
    <scope>NUCLEOTIDE SEQUENCE [LARGE SCALE GENOMIC DNA]</scope>
</reference>
<keyword evidence="3" id="KW-1133">Transmembrane helix</keyword>
<keyword evidence="3" id="KW-0472">Membrane</keyword>
<dbReference type="PANTHER" id="PTHR33392:SF6">
    <property type="entry name" value="POLYISOPRENYL-TEICHOIC ACID--PEPTIDOGLYCAN TEICHOIC ACID TRANSFERASE TAGU"/>
    <property type="match status" value="1"/>
</dbReference>
<feature type="region of interest" description="Disordered" evidence="2">
    <location>
        <begin position="349"/>
        <end position="368"/>
    </location>
</feature>
<feature type="transmembrane region" description="Helical" evidence="3">
    <location>
        <begin position="38"/>
        <end position="59"/>
    </location>
</feature>
<evidence type="ECO:0000313" key="5">
    <source>
        <dbReference type="EMBL" id="OGM05105.1"/>
    </source>
</evidence>
<dbReference type="PANTHER" id="PTHR33392">
    <property type="entry name" value="POLYISOPRENYL-TEICHOIC ACID--PEPTIDOGLYCAN TEICHOIC ACID TRANSFERASE TAGU"/>
    <property type="match status" value="1"/>
</dbReference>
<evidence type="ECO:0000313" key="6">
    <source>
        <dbReference type="Proteomes" id="UP000178735"/>
    </source>
</evidence>
<sequence length="368" mass="41828">MIINFSYDIIIAMEELDNNRQGAMPAKYRSKAQELTLITVRFALVFAIIFFMAATFVYGRSYFVKSAYKVAKSVSRVVPIIPVKDKYTFLLLGTDMLIDVNRTDSIIMVFVSVPDLRIDLLSIPRDLRVKTDGHGFQKINAVYTFEYIKTKSDTESIKKISREVAALTGAVIDYFVKVDLSGFEKIVDLFGGVEIDVEKNMTYDDNKQNLHIRLKKGLQTLNGRQALQYCRFRHDRLGDIGRMRRQQTFIKAMVAKAKEGKTLIRLPDIISGAMRFVSTDIDIKLLLALIGAFPEPSKITVHSQTVPGDYEYINSICYFKSVDDKLKKLVSDICSGEIIKIEAEKQKAELEKEKEKEKNKDKGNGKAK</sequence>
<dbReference type="EMBL" id="MGFH01000127">
    <property type="protein sequence ID" value="OGM05105.1"/>
    <property type="molecule type" value="Genomic_DNA"/>
</dbReference>
<dbReference type="InterPro" id="IPR050922">
    <property type="entry name" value="LytR/CpsA/Psr_CW_biosynth"/>
</dbReference>
<comment type="similarity">
    <text evidence="1">Belongs to the LytR/CpsA/Psr (LCP) family.</text>
</comment>